<evidence type="ECO:0000313" key="1">
    <source>
        <dbReference type="EMBL" id="AKH46989.1"/>
    </source>
</evidence>
<dbReference type="EMBL" id="KR029588">
    <property type="protein sequence ID" value="AKH46989.1"/>
    <property type="molecule type" value="Genomic_DNA"/>
</dbReference>
<organism evidence="1">
    <name type="scientific">uncultured marine virus</name>
    <dbReference type="NCBI Taxonomy" id="186617"/>
    <lineage>
        <taxon>Viruses</taxon>
        <taxon>environmental samples</taxon>
    </lineage>
</organism>
<sequence>MSEILLSLIRLFPIHISVKSTFIILSRCSSVSSWCTLVYVIKKCFIGILFYVY</sequence>
<reference evidence="1" key="2">
    <citation type="submission" date="2015-03" db="EMBL/GenBank/DDBJ databases">
        <authorList>
            <person name="Chow C.-E.T."/>
            <person name="Winget D.M."/>
            <person name="White R.A.III."/>
            <person name="Hallam S.J."/>
            <person name="Suttle C.A."/>
        </authorList>
    </citation>
    <scope>NUCLEOTIDE SEQUENCE</scope>
    <source>
        <strain evidence="1">Anoxic2_4</strain>
    </source>
</reference>
<proteinExistence type="predicted"/>
<accession>A0A0F7L357</accession>
<protein>
    <submittedName>
        <fullName evidence="1">Uncharacterized protein</fullName>
    </submittedName>
</protein>
<name>A0A0F7L357_9VIRU</name>
<reference evidence="1" key="1">
    <citation type="journal article" date="2015" name="Front. Microbiol.">
        <title>Combining genomic sequencing methods to explore viral diversity and reveal potential virus-host interactions.</title>
        <authorList>
            <person name="Chow C.E."/>
            <person name="Winget D.M."/>
            <person name="White R.A.III."/>
            <person name="Hallam S.J."/>
            <person name="Suttle C.A."/>
        </authorList>
    </citation>
    <scope>NUCLEOTIDE SEQUENCE</scope>
    <source>
        <strain evidence="1">Anoxic2_4</strain>
    </source>
</reference>